<dbReference type="Proteomes" id="UP000069705">
    <property type="component" value="Unassembled WGS sequence"/>
</dbReference>
<evidence type="ECO:0000256" key="1">
    <source>
        <dbReference type="SAM" id="MobiDB-lite"/>
    </source>
</evidence>
<accession>A0A124E5A0</accession>
<reference evidence="3" key="2">
    <citation type="submission" date="2016-02" db="EMBL/GenBank/DDBJ databases">
        <title>Draft genome sequence of five rapidly growing Mycobacterium species.</title>
        <authorList>
            <person name="Katahira K."/>
            <person name="Gotou Y."/>
            <person name="Iida K."/>
            <person name="Ogura Y."/>
            <person name="Hayashi T."/>
        </authorList>
    </citation>
    <scope>NUCLEOTIDE SEQUENCE [LARGE SCALE GENOMIC DNA]</scope>
    <source>
        <strain evidence="3">JCM6368</strain>
    </source>
</reference>
<gene>
    <name evidence="2" type="ORF">RMCFA_5716</name>
</gene>
<name>A0A124E5A0_MYCFO</name>
<sequence>MGRERNYSFSSPYAGITRSGSYGRRAYPSSQCARAHSRVWFAGPNLAQTDVEGYREPVNCQENVSDGDVVSRAL</sequence>
<proteinExistence type="predicted"/>
<evidence type="ECO:0000313" key="3">
    <source>
        <dbReference type="Proteomes" id="UP000069705"/>
    </source>
</evidence>
<dbReference type="EMBL" id="BCSZ01000063">
    <property type="protein sequence ID" value="GAT05605.1"/>
    <property type="molecule type" value="Genomic_DNA"/>
</dbReference>
<protein>
    <submittedName>
        <fullName evidence="2">Uncharacterized protein</fullName>
    </submittedName>
</protein>
<comment type="caution">
    <text evidence="2">The sequence shown here is derived from an EMBL/GenBank/DDBJ whole genome shotgun (WGS) entry which is preliminary data.</text>
</comment>
<evidence type="ECO:0000313" key="2">
    <source>
        <dbReference type="EMBL" id="GAT05605.1"/>
    </source>
</evidence>
<reference evidence="2 3" key="1">
    <citation type="journal article" date="2016" name="Genome Announc.">
        <title>Draft Genome Sequences of Five Rapidly Growing Mycobacterium Species, M. thermoresistibile, M. fortuitum subsp. acetamidolyticum, M. canariasense, M. brisbanense, and M. novocastrense.</title>
        <authorList>
            <person name="Katahira K."/>
            <person name="Ogura Y."/>
            <person name="Gotoh Y."/>
            <person name="Hayashi T."/>
        </authorList>
    </citation>
    <scope>NUCLEOTIDE SEQUENCE [LARGE SCALE GENOMIC DNA]</scope>
    <source>
        <strain evidence="2 3">JCM6368</strain>
    </source>
</reference>
<organism evidence="2 3">
    <name type="scientific">Mycolicibacterium fortuitum subsp. acetamidolyticum</name>
    <dbReference type="NCBI Taxonomy" id="144550"/>
    <lineage>
        <taxon>Bacteria</taxon>
        <taxon>Bacillati</taxon>
        <taxon>Actinomycetota</taxon>
        <taxon>Actinomycetes</taxon>
        <taxon>Mycobacteriales</taxon>
        <taxon>Mycobacteriaceae</taxon>
        <taxon>Mycolicibacterium</taxon>
    </lineage>
</organism>
<feature type="region of interest" description="Disordered" evidence="1">
    <location>
        <begin position="1"/>
        <end position="23"/>
    </location>
</feature>
<dbReference type="AlphaFoldDB" id="A0A124E5A0"/>